<reference evidence="11" key="1">
    <citation type="journal article" date="2021" name="Genome Biol. Evol.">
        <title>A High-Quality Reference Genome for a Parasitic Bivalve with Doubly Uniparental Inheritance (Bivalvia: Unionida).</title>
        <authorList>
            <person name="Smith C.H."/>
        </authorList>
    </citation>
    <scope>NUCLEOTIDE SEQUENCE</scope>
    <source>
        <strain evidence="11">CHS0354</strain>
    </source>
</reference>
<evidence type="ECO:0000256" key="8">
    <source>
        <dbReference type="SAM" id="MobiDB-lite"/>
    </source>
</evidence>
<reference evidence="11" key="3">
    <citation type="submission" date="2023-05" db="EMBL/GenBank/DDBJ databases">
        <authorList>
            <person name="Smith C.H."/>
        </authorList>
    </citation>
    <scope>NUCLEOTIDE SEQUENCE</scope>
    <source>
        <strain evidence="11">CHS0354</strain>
        <tissue evidence="11">Mantle</tissue>
    </source>
</reference>
<evidence type="ECO:0000259" key="9">
    <source>
        <dbReference type="Pfam" id="PF16531"/>
    </source>
</evidence>
<feature type="coiled-coil region" evidence="7">
    <location>
        <begin position="158"/>
        <end position="203"/>
    </location>
</feature>
<name>A0AAE0VVF0_9BIVA</name>
<evidence type="ECO:0000256" key="7">
    <source>
        <dbReference type="SAM" id="Coils"/>
    </source>
</evidence>
<evidence type="ECO:0000256" key="6">
    <source>
        <dbReference type="ARBA" id="ARBA00023306"/>
    </source>
</evidence>
<dbReference type="GO" id="GO:0005814">
    <property type="term" value="C:centriole"/>
    <property type="evidence" value="ECO:0007669"/>
    <property type="project" value="TreeGrafter"/>
</dbReference>
<evidence type="ECO:0000259" key="10">
    <source>
        <dbReference type="Pfam" id="PF18594"/>
    </source>
</evidence>
<sequence length="669" mass="76352">MADELFAKRVPIISKSPDREDRKTSVTLRLELASNPTQSSKKELVVRLTDDKDLFFLYTLRLGEEDFQSLKSQQGLLVDFGAFPAKFIELLEACLKEEHKEVPKFILHLIHSAAYNGERTSAHLNIVETNPFKHLTHLSLKFLPGSDADVKKYLADCLKQYKDTNALLQQRLEHTDADLNHRLKQTQEILTSKTIELDSLKAEWTAKLNDLTACHKQEMAAEKERAYQLQSSSQQHQEQERREIEQAHNKVVKQLEARLHELEACNKDLTDRKYKNEAAIRDLKSKLASLEDEHVRVKQDIQTLRKQNTSLDAEYHEQEKVINQLRTRVAVFEQELKDKEQVLAKSTDLLGAEQDKKRRYEDDLDQKQREISKLENKVKAMSEELMKGNEIIKKLQSEIKNYHSKIKLRNQIATEQEKLLGEKEQELEKIRQEFATTKDSLRQTKEENKKLSENLEATVQKLEESRQLLKTNENVINWLNKQINETQLQHQRLGKFEMPGNFRPSGAVVHNFSGSSYGSTGSHLHDIPNHALAVGVPRPYPNPHRPPQVQYNPGNPKKSALPKPVNQHMGQPPPIPEEIHPTSAHSSPGSAHSAGDKENDPPLDPKYLQKRDDAIPVRGLVSNSHSPPVIQTNIGPSQSIRLNQQLIVPKASHAQPPLVSAYFPGQKGS</sequence>
<organism evidence="11 12">
    <name type="scientific">Potamilus streckersoni</name>
    <dbReference type="NCBI Taxonomy" id="2493646"/>
    <lineage>
        <taxon>Eukaryota</taxon>
        <taxon>Metazoa</taxon>
        <taxon>Spiralia</taxon>
        <taxon>Lophotrochozoa</taxon>
        <taxon>Mollusca</taxon>
        <taxon>Bivalvia</taxon>
        <taxon>Autobranchia</taxon>
        <taxon>Heteroconchia</taxon>
        <taxon>Palaeoheterodonta</taxon>
        <taxon>Unionida</taxon>
        <taxon>Unionoidea</taxon>
        <taxon>Unionidae</taxon>
        <taxon>Ambleminae</taxon>
        <taxon>Lampsilini</taxon>
        <taxon>Potamilus</taxon>
    </lineage>
</organism>
<reference evidence="11" key="2">
    <citation type="journal article" date="2021" name="Genome Biol. Evol.">
        <title>Developing a high-quality reference genome for a parasitic bivalve with doubly uniparental inheritance (Bivalvia: Unionida).</title>
        <authorList>
            <person name="Smith C.H."/>
        </authorList>
    </citation>
    <scope>NUCLEOTIDE SEQUENCE</scope>
    <source>
        <strain evidence="11">CHS0354</strain>
        <tissue evidence="11">Mantle</tissue>
    </source>
</reference>
<keyword evidence="12" id="KW-1185">Reference proteome</keyword>
<dbReference type="AlphaFoldDB" id="A0AAE0VVF0"/>
<feature type="domain" description="SAS-6 coiled-coil" evidence="10">
    <location>
        <begin position="147"/>
        <end position="175"/>
    </location>
</feature>
<dbReference type="PANTHER" id="PTHR44281">
    <property type="entry name" value="SPINDLE ASSEMBLY ABNORMAL PROTEIN 6 HOMOLOG"/>
    <property type="match status" value="1"/>
</dbReference>
<keyword evidence="4 7" id="KW-0175">Coiled coil</keyword>
<dbReference type="PANTHER" id="PTHR44281:SF2">
    <property type="entry name" value="SPINDLE ASSEMBLY ABNORMAL PROTEIN 6 HOMOLOG"/>
    <property type="match status" value="1"/>
</dbReference>
<gene>
    <name evidence="11" type="ORF">CHS0354_019404</name>
</gene>
<keyword evidence="6" id="KW-0131">Cell cycle</keyword>
<evidence type="ECO:0000256" key="3">
    <source>
        <dbReference type="ARBA" id="ARBA00022490"/>
    </source>
</evidence>
<dbReference type="SUPFAM" id="SSF90257">
    <property type="entry name" value="Myosin rod fragments"/>
    <property type="match status" value="1"/>
</dbReference>
<dbReference type="GO" id="GO:0007099">
    <property type="term" value="P:centriole replication"/>
    <property type="evidence" value="ECO:0007669"/>
    <property type="project" value="TreeGrafter"/>
</dbReference>
<keyword evidence="3" id="KW-0963">Cytoplasm</keyword>
<comment type="caution">
    <text evidence="11">The sequence shown here is derived from an EMBL/GenBank/DDBJ whole genome shotgun (WGS) entry which is preliminary data.</text>
</comment>
<evidence type="ECO:0000256" key="1">
    <source>
        <dbReference type="ARBA" id="ARBA00004300"/>
    </source>
</evidence>
<accession>A0AAE0VVF0</accession>
<feature type="coiled-coil region" evidence="7">
    <location>
        <begin position="252"/>
        <end position="472"/>
    </location>
</feature>
<dbReference type="Pfam" id="PF18594">
    <property type="entry name" value="Sas6_CC"/>
    <property type="match status" value="1"/>
</dbReference>
<dbReference type="GO" id="GO:0005813">
    <property type="term" value="C:centrosome"/>
    <property type="evidence" value="ECO:0007669"/>
    <property type="project" value="UniProtKB-SubCell"/>
</dbReference>
<dbReference type="InterPro" id="IPR041513">
    <property type="entry name" value="SAS6_CC"/>
</dbReference>
<feature type="domain" description="Spindle assembly abnormal protein 6 N-terminal" evidence="9">
    <location>
        <begin position="5"/>
        <end position="142"/>
    </location>
</feature>
<evidence type="ECO:0000256" key="5">
    <source>
        <dbReference type="ARBA" id="ARBA00023212"/>
    </source>
</evidence>
<dbReference type="Proteomes" id="UP001195483">
    <property type="component" value="Unassembled WGS sequence"/>
</dbReference>
<dbReference type="EMBL" id="JAEAOA010001195">
    <property type="protein sequence ID" value="KAK3592123.1"/>
    <property type="molecule type" value="Genomic_DNA"/>
</dbReference>
<proteinExistence type="predicted"/>
<feature type="region of interest" description="Disordered" evidence="8">
    <location>
        <begin position="533"/>
        <end position="613"/>
    </location>
</feature>
<dbReference type="Gene3D" id="2.170.210.20">
    <property type="entry name" value="Spindle assembly abnormal protein 6, N-terminal domain"/>
    <property type="match status" value="1"/>
</dbReference>
<evidence type="ECO:0000256" key="4">
    <source>
        <dbReference type="ARBA" id="ARBA00023054"/>
    </source>
</evidence>
<evidence type="ECO:0000313" key="11">
    <source>
        <dbReference type="EMBL" id="KAK3592123.1"/>
    </source>
</evidence>
<evidence type="ECO:0000313" key="12">
    <source>
        <dbReference type="Proteomes" id="UP001195483"/>
    </source>
</evidence>
<keyword evidence="5" id="KW-0206">Cytoskeleton</keyword>
<dbReference type="InterPro" id="IPR038558">
    <property type="entry name" value="SAS-6_N_sf"/>
</dbReference>
<dbReference type="InterPro" id="IPR032396">
    <property type="entry name" value="SAS-6_N"/>
</dbReference>
<dbReference type="CDD" id="cd10142">
    <property type="entry name" value="HD_SAS6_N"/>
    <property type="match status" value="1"/>
</dbReference>
<feature type="compositionally biased region" description="Low complexity" evidence="8">
    <location>
        <begin position="581"/>
        <end position="593"/>
    </location>
</feature>
<comment type="subcellular location">
    <subcellularLocation>
        <location evidence="1">Cytoplasm</location>
        <location evidence="1">Cytoskeleton</location>
        <location evidence="1">Microtubule organizing center</location>
        <location evidence="1">Centrosome</location>
    </subcellularLocation>
</comment>
<protein>
    <recommendedName>
        <fullName evidence="2">Spindle assembly abnormal protein 6 homolog</fullName>
    </recommendedName>
</protein>
<evidence type="ECO:0000256" key="2">
    <source>
        <dbReference type="ARBA" id="ARBA00020407"/>
    </source>
</evidence>
<dbReference type="Pfam" id="PF16531">
    <property type="entry name" value="SAS-6_N"/>
    <property type="match status" value="1"/>
</dbReference>